<dbReference type="GO" id="GO:0006412">
    <property type="term" value="P:translation"/>
    <property type="evidence" value="ECO:0007669"/>
    <property type="project" value="UniProtKB-UniRule"/>
</dbReference>
<dbReference type="GO" id="GO:0003735">
    <property type="term" value="F:structural constituent of ribosome"/>
    <property type="evidence" value="ECO:0007669"/>
    <property type="project" value="InterPro"/>
</dbReference>
<dbReference type="FunFam" id="3.30.70.600:FF:000003">
    <property type="entry name" value="30S ribosomal protein S10"/>
    <property type="match status" value="1"/>
</dbReference>
<dbReference type="GO" id="GO:1990904">
    <property type="term" value="C:ribonucleoprotein complex"/>
    <property type="evidence" value="ECO:0007669"/>
    <property type="project" value="UniProtKB-KW"/>
</dbReference>
<dbReference type="HAMAP" id="MF_00508">
    <property type="entry name" value="Ribosomal_uS10"/>
    <property type="match status" value="1"/>
</dbReference>
<keyword evidence="2 4" id="KW-0689">Ribosomal protein</keyword>
<protein>
    <recommendedName>
        <fullName evidence="4">Small ribosomal subunit protein uS10</fullName>
    </recommendedName>
</protein>
<name>A0A828QW78_CAMUP</name>
<evidence type="ECO:0000256" key="2">
    <source>
        <dbReference type="ARBA" id="ARBA00022980"/>
    </source>
</evidence>
<evidence type="ECO:0000256" key="3">
    <source>
        <dbReference type="ARBA" id="ARBA00023274"/>
    </source>
</evidence>
<evidence type="ECO:0000313" key="7">
    <source>
        <dbReference type="Proteomes" id="UP000005813"/>
    </source>
</evidence>
<dbReference type="Gene3D" id="3.30.70.600">
    <property type="entry name" value="Ribosomal protein S10 domain"/>
    <property type="match status" value="1"/>
</dbReference>
<organism evidence="6 7">
    <name type="scientific">Campylobacter upsaliensis JV21</name>
    <dbReference type="NCBI Taxonomy" id="888826"/>
    <lineage>
        <taxon>Bacteria</taxon>
        <taxon>Pseudomonadati</taxon>
        <taxon>Campylobacterota</taxon>
        <taxon>Epsilonproteobacteria</taxon>
        <taxon>Campylobacterales</taxon>
        <taxon>Campylobacteraceae</taxon>
        <taxon>Campylobacter</taxon>
    </lineage>
</organism>
<dbReference type="AlphaFoldDB" id="A0A828QW78"/>
<dbReference type="Proteomes" id="UP000005813">
    <property type="component" value="Unassembled WGS sequence"/>
</dbReference>
<comment type="similarity">
    <text evidence="1 4">Belongs to the universal ribosomal protein uS10 family.</text>
</comment>
<reference evidence="6 7" key="1">
    <citation type="submission" date="2010-12" db="EMBL/GenBank/DDBJ databases">
        <authorList>
            <person name="Muzny D."/>
            <person name="Qin X."/>
            <person name="Buhay C."/>
            <person name="Dugan-Rocha S."/>
            <person name="Ding Y."/>
            <person name="Chen G."/>
            <person name="Hawes A."/>
            <person name="Holder M."/>
            <person name="Jhangiani S."/>
            <person name="Johnson A."/>
            <person name="Khan Z."/>
            <person name="Li Z."/>
            <person name="Liu W."/>
            <person name="Liu X."/>
            <person name="Perez L."/>
            <person name="Shen H."/>
            <person name="Wang Q."/>
            <person name="Watt J."/>
            <person name="Xi L."/>
            <person name="Xin Y."/>
            <person name="Zhou J."/>
            <person name="Deng J."/>
            <person name="Jiang H."/>
            <person name="Liu Y."/>
            <person name="Qu J."/>
            <person name="Song X.-Z."/>
            <person name="Zhang L."/>
            <person name="Villasana D."/>
            <person name="Johnson A."/>
            <person name="Liu J."/>
            <person name="Liyanage D."/>
            <person name="Lorensuhewa L."/>
            <person name="Robinson T."/>
            <person name="Song A."/>
            <person name="Song B.-B."/>
            <person name="Dinh H."/>
            <person name="Thornton R."/>
            <person name="Coyle M."/>
            <person name="Francisco L."/>
            <person name="Jackson L."/>
            <person name="Javaid M."/>
            <person name="Korchina V."/>
            <person name="Kovar C."/>
            <person name="Mata R."/>
            <person name="Mathew T."/>
            <person name="Ngo R."/>
            <person name="Nguyen L."/>
            <person name="Nguyen N."/>
            <person name="Okwuonu G."/>
            <person name="Ongeri F."/>
            <person name="Pham C."/>
            <person name="Simmons D."/>
            <person name="Wilczek-Boney K."/>
            <person name="Hale W."/>
            <person name="Jakkamsetti A."/>
            <person name="Pham P."/>
            <person name="Ruth R."/>
            <person name="San Lucas F."/>
            <person name="Warren J."/>
            <person name="Zhang J."/>
            <person name="Zhao Z."/>
            <person name="Zhou C."/>
            <person name="Zhu D."/>
            <person name="Lee S."/>
            <person name="Bess C."/>
            <person name="Blankenburg K."/>
            <person name="Forbes L."/>
            <person name="Fu Q."/>
            <person name="Gubbala S."/>
            <person name="Hirani K."/>
            <person name="Jayaseelan J.C."/>
            <person name="Lara F."/>
            <person name="Munidasa M."/>
            <person name="Palculict T."/>
            <person name="Patil S."/>
            <person name="Pu L.-L."/>
            <person name="Saada N."/>
            <person name="Tang L."/>
            <person name="Weissenberger G."/>
            <person name="Zhu Y."/>
            <person name="Hemphill L."/>
            <person name="Shang Y."/>
            <person name="Youmans B."/>
            <person name="Ayvaz T."/>
            <person name="Ross M."/>
            <person name="Santibanez J."/>
            <person name="Aqrawi P."/>
            <person name="Gross S."/>
            <person name="Joshi V."/>
            <person name="Fowler G."/>
            <person name="Nazareth L."/>
            <person name="Reid J."/>
            <person name="Worley K."/>
            <person name="Petrosino J."/>
            <person name="Highlander S."/>
            <person name="Gibbs R."/>
        </authorList>
    </citation>
    <scope>NUCLEOTIDE SEQUENCE [LARGE SCALE GENOMIC DNA]</scope>
    <source>
        <strain evidence="6 7">JV21</strain>
    </source>
</reference>
<dbReference type="PANTHER" id="PTHR11700">
    <property type="entry name" value="30S RIBOSOMAL PROTEIN S10 FAMILY MEMBER"/>
    <property type="match status" value="1"/>
</dbReference>
<gene>
    <name evidence="4 6" type="primary">rpsJ</name>
    <name evidence="6" type="ORF">HMPREF9400_1514</name>
</gene>
<sequence>MKGDFTILPFLFWLVKLTSSLYKGKFMERIRLKLKAYDHRVLDRTVAAIVEAVKRTGADIRGPVPMPTKIKRYTVLKSPHINKDSREQFEIRIHARMLDIVAATPDTVDSLTKLDLAPEVSVEVRAMGK</sequence>
<feature type="domain" description="Small ribosomal subunit protein uS10" evidence="5">
    <location>
        <begin position="31"/>
        <end position="125"/>
    </location>
</feature>
<dbReference type="NCBIfam" id="NF001861">
    <property type="entry name" value="PRK00596.1"/>
    <property type="match status" value="1"/>
</dbReference>
<comment type="function">
    <text evidence="4">Involved in the binding of tRNA to the ribosomes.</text>
</comment>
<dbReference type="SUPFAM" id="SSF54999">
    <property type="entry name" value="Ribosomal protein S10"/>
    <property type="match status" value="1"/>
</dbReference>
<evidence type="ECO:0000256" key="4">
    <source>
        <dbReference type="HAMAP-Rule" id="MF_00508"/>
    </source>
</evidence>
<dbReference type="SMART" id="SM01403">
    <property type="entry name" value="Ribosomal_S10"/>
    <property type="match status" value="1"/>
</dbReference>
<evidence type="ECO:0000259" key="5">
    <source>
        <dbReference type="SMART" id="SM01403"/>
    </source>
</evidence>
<dbReference type="InterPro" id="IPR018268">
    <property type="entry name" value="Ribosomal_uS10_CS"/>
</dbReference>
<accession>A0A828QW78</accession>
<dbReference type="PROSITE" id="PS00361">
    <property type="entry name" value="RIBOSOMAL_S10"/>
    <property type="match status" value="1"/>
</dbReference>
<dbReference type="Pfam" id="PF00338">
    <property type="entry name" value="Ribosomal_S10"/>
    <property type="match status" value="1"/>
</dbReference>
<dbReference type="NCBIfam" id="TIGR01049">
    <property type="entry name" value="rpsJ_bact"/>
    <property type="match status" value="1"/>
</dbReference>
<comment type="caution">
    <text evidence="6">The sequence shown here is derived from an EMBL/GenBank/DDBJ whole genome shotgun (WGS) entry which is preliminary data.</text>
</comment>
<evidence type="ECO:0000313" key="6">
    <source>
        <dbReference type="EMBL" id="EFU71290.1"/>
    </source>
</evidence>
<keyword evidence="3 4" id="KW-0687">Ribonucleoprotein</keyword>
<evidence type="ECO:0000256" key="1">
    <source>
        <dbReference type="ARBA" id="ARBA00007102"/>
    </source>
</evidence>
<dbReference type="InterPro" id="IPR027486">
    <property type="entry name" value="Ribosomal_uS10_dom"/>
</dbReference>
<dbReference type="GO" id="GO:0005840">
    <property type="term" value="C:ribosome"/>
    <property type="evidence" value="ECO:0007669"/>
    <property type="project" value="UniProtKB-KW"/>
</dbReference>
<dbReference type="InterPro" id="IPR001848">
    <property type="entry name" value="Ribosomal_uS10"/>
</dbReference>
<comment type="subunit">
    <text evidence="4">Part of the 30S ribosomal subunit.</text>
</comment>
<proteinExistence type="inferred from homology"/>
<dbReference type="EMBL" id="AEPU01000031">
    <property type="protein sequence ID" value="EFU71290.1"/>
    <property type="molecule type" value="Genomic_DNA"/>
</dbReference>
<dbReference type="GO" id="GO:0000049">
    <property type="term" value="F:tRNA binding"/>
    <property type="evidence" value="ECO:0007669"/>
    <property type="project" value="UniProtKB-UniRule"/>
</dbReference>
<dbReference type="InterPro" id="IPR036838">
    <property type="entry name" value="Ribosomal_uS10_dom_sf"/>
</dbReference>
<dbReference type="PRINTS" id="PR00971">
    <property type="entry name" value="RIBOSOMALS10"/>
</dbReference>